<comment type="similarity">
    <text evidence="3 15">Belongs to the NSE1 family.</text>
</comment>
<dbReference type="Pfam" id="PF08746">
    <property type="entry name" value="zf-RING-like"/>
    <property type="match status" value="1"/>
</dbReference>
<evidence type="ECO:0000256" key="1">
    <source>
        <dbReference type="ARBA" id="ARBA00000900"/>
    </source>
</evidence>
<evidence type="ECO:0000256" key="13">
    <source>
        <dbReference type="ARBA" id="ARBA00023204"/>
    </source>
</evidence>
<feature type="domain" description="Non-structural maintenance of chromosomes element 1 RING C4HC3-type" evidence="17">
    <location>
        <begin position="200"/>
        <end position="243"/>
    </location>
</feature>
<protein>
    <recommendedName>
        <fullName evidence="5 15">Non-structural maintenance of chromosomes element 1 homolog</fullName>
        <ecNumber evidence="4 15">2.3.2.27</ecNumber>
    </recommendedName>
</protein>
<dbReference type="InterPro" id="IPR014857">
    <property type="entry name" value="Nse1_RING_C4HC3-type"/>
</dbReference>
<evidence type="ECO:0000256" key="3">
    <source>
        <dbReference type="ARBA" id="ARBA00010258"/>
    </source>
</evidence>
<accession>A0AAE1JXM3</accession>
<dbReference type="EC" id="2.3.2.27" evidence="4 15"/>
<dbReference type="InterPro" id="IPR036388">
    <property type="entry name" value="WH-like_DNA-bd_sf"/>
</dbReference>
<dbReference type="FunFam" id="3.90.1150.220:FF:000002">
    <property type="entry name" value="Non-structural maintenance of chromosomes element 1"/>
    <property type="match status" value="1"/>
</dbReference>
<evidence type="ECO:0000256" key="12">
    <source>
        <dbReference type="ARBA" id="ARBA00023172"/>
    </source>
</evidence>
<dbReference type="CDD" id="cd16493">
    <property type="entry name" value="RING-CH-C4HC3_NSE1"/>
    <property type="match status" value="1"/>
</dbReference>
<dbReference type="InterPro" id="IPR013083">
    <property type="entry name" value="Znf_RING/FYVE/PHD"/>
</dbReference>
<keyword evidence="12 15" id="KW-0233">DNA recombination</keyword>
<sequence length="357" mass="39891">MTELSWKHHAIIQALLSRGPLKEKDFYSMFNGLTGKNPGTDQHALQQYLLKINKALSFVHLEMRRCMDQYDGQVYYGVVNTISDEQSKLGTKYTVPQIAFYKAVIEAIVQDATAQGVVSNIDALNFKLDSQVPVASESQGGQHQVPSALKYFSMSQKAKTLDELVKDQWLNLTADGNITLGVKSFLDLRSWFRNNEVPSCHVCNEAGVKAALCQNEACTVRIHLYCLKQLFARKQREKVCPSCGNHWQHTVLKEEATHIEGDDDVTRPSQPETGLRIGSRGKKRKNNMIVEEDDVAGSNHGDEQNEGTGSQHGTATQKRRKTNRINDADDITGSGVSQSSSSTTDFRRVTRRSARLM</sequence>
<dbReference type="Gene3D" id="3.90.1150.220">
    <property type="match status" value="1"/>
</dbReference>
<evidence type="ECO:0000256" key="11">
    <source>
        <dbReference type="ARBA" id="ARBA00022833"/>
    </source>
</evidence>
<evidence type="ECO:0000256" key="5">
    <source>
        <dbReference type="ARBA" id="ARBA00019422"/>
    </source>
</evidence>
<keyword evidence="6 15" id="KW-0808">Transferase</keyword>
<reference evidence="18" key="1">
    <citation type="submission" date="2023-10" db="EMBL/GenBank/DDBJ databases">
        <title>Chromosome-level genome of the transformable northern wattle, Acacia crassicarpa.</title>
        <authorList>
            <person name="Massaro I."/>
            <person name="Sinha N.R."/>
            <person name="Poethig S."/>
            <person name="Leichty A.R."/>
        </authorList>
    </citation>
    <scope>NUCLEOTIDE SEQUENCE</scope>
    <source>
        <strain evidence="18">Acra3RX</strain>
        <tissue evidence="18">Leaf</tissue>
    </source>
</reference>
<evidence type="ECO:0000256" key="4">
    <source>
        <dbReference type="ARBA" id="ARBA00012483"/>
    </source>
</evidence>
<comment type="caution">
    <text evidence="18">The sequence shown here is derived from an EMBL/GenBank/DDBJ whole genome shotgun (WGS) entry which is preliminary data.</text>
</comment>
<feature type="compositionally biased region" description="Low complexity" evidence="16">
    <location>
        <begin position="332"/>
        <end position="344"/>
    </location>
</feature>
<comment type="catalytic activity">
    <reaction evidence="1 15">
        <text>S-ubiquitinyl-[E2 ubiquitin-conjugating enzyme]-L-cysteine + [acceptor protein]-L-lysine = [E2 ubiquitin-conjugating enzyme]-L-cysteine + N(6)-ubiquitinyl-[acceptor protein]-L-lysine.</text>
        <dbReference type="EC" id="2.3.2.27"/>
    </reaction>
</comment>
<dbReference type="GO" id="GO:0030915">
    <property type="term" value="C:Smc5-Smc6 complex"/>
    <property type="evidence" value="ECO:0007669"/>
    <property type="project" value="UniProtKB-UniRule"/>
</dbReference>
<evidence type="ECO:0000259" key="17">
    <source>
        <dbReference type="Pfam" id="PF08746"/>
    </source>
</evidence>
<keyword evidence="19" id="KW-1185">Reference proteome</keyword>
<keyword evidence="14 15" id="KW-0539">Nucleus</keyword>
<evidence type="ECO:0000256" key="15">
    <source>
        <dbReference type="RuleBase" id="RU368018"/>
    </source>
</evidence>
<dbReference type="InterPro" id="IPR011513">
    <property type="entry name" value="Nse1"/>
</dbReference>
<evidence type="ECO:0000256" key="10">
    <source>
        <dbReference type="ARBA" id="ARBA00022786"/>
    </source>
</evidence>
<evidence type="ECO:0000256" key="16">
    <source>
        <dbReference type="SAM" id="MobiDB-lite"/>
    </source>
</evidence>
<evidence type="ECO:0000256" key="14">
    <source>
        <dbReference type="ARBA" id="ARBA00023242"/>
    </source>
</evidence>
<dbReference type="AlphaFoldDB" id="A0AAE1JXM3"/>
<keyword evidence="10 15" id="KW-0833">Ubl conjugation pathway</keyword>
<comment type="subunit">
    <text evidence="15">Component of the Smc5-Smc6 complex.</text>
</comment>
<evidence type="ECO:0000256" key="9">
    <source>
        <dbReference type="ARBA" id="ARBA00022771"/>
    </source>
</evidence>
<keyword evidence="11 15" id="KW-0862">Zinc</keyword>
<evidence type="ECO:0000313" key="19">
    <source>
        <dbReference type="Proteomes" id="UP001293593"/>
    </source>
</evidence>
<dbReference type="GO" id="GO:0000724">
    <property type="term" value="P:double-strand break repair via homologous recombination"/>
    <property type="evidence" value="ECO:0007669"/>
    <property type="project" value="TreeGrafter"/>
</dbReference>
<keyword evidence="9 15" id="KW-0863">Zinc-finger</keyword>
<dbReference type="Proteomes" id="UP001293593">
    <property type="component" value="Unassembled WGS sequence"/>
</dbReference>
<dbReference type="Pfam" id="PF07574">
    <property type="entry name" value="SMC_Nse1"/>
    <property type="match status" value="1"/>
</dbReference>
<gene>
    <name evidence="18" type="ORF">QN277_018934</name>
</gene>
<evidence type="ECO:0000313" key="18">
    <source>
        <dbReference type="EMBL" id="KAK4275924.1"/>
    </source>
</evidence>
<dbReference type="PANTHER" id="PTHR20973:SF0">
    <property type="entry name" value="NON-STRUCTURAL MAINTENANCE OF CHROMOSOMES ELEMENT 1 HOMOLOG"/>
    <property type="match status" value="1"/>
</dbReference>
<dbReference type="Gene3D" id="3.30.40.10">
    <property type="entry name" value="Zinc/RING finger domain, C3HC4 (zinc finger)"/>
    <property type="match status" value="1"/>
</dbReference>
<name>A0AAE1JXM3_9FABA</name>
<proteinExistence type="inferred from homology"/>
<dbReference type="GO" id="GO:0061630">
    <property type="term" value="F:ubiquitin protein ligase activity"/>
    <property type="evidence" value="ECO:0007669"/>
    <property type="project" value="UniProtKB-EC"/>
</dbReference>
<keyword evidence="8 15" id="KW-0227">DNA damage</keyword>
<evidence type="ECO:0000256" key="8">
    <source>
        <dbReference type="ARBA" id="ARBA00022763"/>
    </source>
</evidence>
<evidence type="ECO:0000256" key="2">
    <source>
        <dbReference type="ARBA" id="ARBA00004123"/>
    </source>
</evidence>
<dbReference type="GO" id="GO:0008270">
    <property type="term" value="F:zinc ion binding"/>
    <property type="evidence" value="ECO:0007669"/>
    <property type="project" value="UniProtKB-KW"/>
</dbReference>
<comment type="subcellular location">
    <subcellularLocation>
        <location evidence="2 15">Nucleus</location>
    </subcellularLocation>
</comment>
<keyword evidence="13 15" id="KW-0234">DNA repair</keyword>
<dbReference type="GO" id="GO:0005634">
    <property type="term" value="C:nucleus"/>
    <property type="evidence" value="ECO:0007669"/>
    <property type="project" value="UniProtKB-SubCell"/>
</dbReference>
<feature type="region of interest" description="Disordered" evidence="16">
    <location>
        <begin position="258"/>
        <end position="357"/>
    </location>
</feature>
<organism evidence="18 19">
    <name type="scientific">Acacia crassicarpa</name>
    <name type="common">northern wattle</name>
    <dbReference type="NCBI Taxonomy" id="499986"/>
    <lineage>
        <taxon>Eukaryota</taxon>
        <taxon>Viridiplantae</taxon>
        <taxon>Streptophyta</taxon>
        <taxon>Embryophyta</taxon>
        <taxon>Tracheophyta</taxon>
        <taxon>Spermatophyta</taxon>
        <taxon>Magnoliopsida</taxon>
        <taxon>eudicotyledons</taxon>
        <taxon>Gunneridae</taxon>
        <taxon>Pentapetalae</taxon>
        <taxon>rosids</taxon>
        <taxon>fabids</taxon>
        <taxon>Fabales</taxon>
        <taxon>Fabaceae</taxon>
        <taxon>Caesalpinioideae</taxon>
        <taxon>mimosoid clade</taxon>
        <taxon>Acacieae</taxon>
        <taxon>Acacia</taxon>
    </lineage>
</organism>
<keyword evidence="7 15" id="KW-0479">Metal-binding</keyword>
<dbReference type="Gene3D" id="1.10.10.10">
    <property type="entry name" value="Winged helix-like DNA-binding domain superfamily/Winged helix DNA-binding domain"/>
    <property type="match status" value="1"/>
</dbReference>
<dbReference type="PANTHER" id="PTHR20973">
    <property type="entry name" value="NON-SMC ELEMENT 1-RELATED"/>
    <property type="match status" value="1"/>
</dbReference>
<dbReference type="EMBL" id="JAWXYG010000004">
    <property type="protein sequence ID" value="KAK4275924.1"/>
    <property type="molecule type" value="Genomic_DNA"/>
</dbReference>
<evidence type="ECO:0000256" key="7">
    <source>
        <dbReference type="ARBA" id="ARBA00022723"/>
    </source>
</evidence>
<evidence type="ECO:0000256" key="6">
    <source>
        <dbReference type="ARBA" id="ARBA00022679"/>
    </source>
</evidence>
<feature type="compositionally biased region" description="Polar residues" evidence="16">
    <location>
        <begin position="306"/>
        <end position="316"/>
    </location>
</feature>